<dbReference type="EMBL" id="JARQWQ010000046">
    <property type="protein sequence ID" value="KAK2558135.1"/>
    <property type="molecule type" value="Genomic_DNA"/>
</dbReference>
<dbReference type="PANTHER" id="PTHR46458">
    <property type="entry name" value="BLR2807 PROTEIN"/>
    <property type="match status" value="1"/>
</dbReference>
<dbReference type="GO" id="GO:0005344">
    <property type="term" value="F:oxygen carrier activity"/>
    <property type="evidence" value="ECO:0007669"/>
    <property type="project" value="UniProtKB-KW"/>
</dbReference>
<dbReference type="InterPro" id="IPR050532">
    <property type="entry name" value="Globin-like_OT"/>
</dbReference>
<evidence type="ECO:0000256" key="1">
    <source>
        <dbReference type="ARBA" id="ARBA00011245"/>
    </source>
</evidence>
<dbReference type="SUPFAM" id="SSF46458">
    <property type="entry name" value="Globin-like"/>
    <property type="match status" value="1"/>
</dbReference>
<evidence type="ECO:0000313" key="10">
    <source>
        <dbReference type="Proteomes" id="UP001249851"/>
    </source>
</evidence>
<dbReference type="GO" id="GO:0019825">
    <property type="term" value="F:oxygen binding"/>
    <property type="evidence" value="ECO:0007669"/>
    <property type="project" value="InterPro"/>
</dbReference>
<evidence type="ECO:0000256" key="4">
    <source>
        <dbReference type="ARBA" id="ARBA00022621"/>
    </source>
</evidence>
<comment type="caution">
    <text evidence="9">The sequence shown here is derived from an EMBL/GenBank/DDBJ whole genome shotgun (WGS) entry which is preliminary data.</text>
</comment>
<keyword evidence="2 7" id="KW-0813">Transport</keyword>
<gene>
    <name evidence="9" type="ORF">P5673_019717</name>
</gene>
<evidence type="ECO:0000256" key="7">
    <source>
        <dbReference type="RuleBase" id="RU000356"/>
    </source>
</evidence>
<comment type="similarity">
    <text evidence="7">Belongs to the globin family.</text>
</comment>
<dbReference type="InterPro" id="IPR000971">
    <property type="entry name" value="Globin"/>
</dbReference>
<name>A0AAD9QBF0_ACRCE</name>
<comment type="subunit">
    <text evidence="1">Monomer.</text>
</comment>
<dbReference type="AlphaFoldDB" id="A0AAD9QBF0"/>
<dbReference type="InterPro" id="IPR013314">
    <property type="entry name" value="Globin_lamprey/hagfish"/>
</dbReference>
<dbReference type="GO" id="GO:0020037">
    <property type="term" value="F:heme binding"/>
    <property type="evidence" value="ECO:0007669"/>
    <property type="project" value="InterPro"/>
</dbReference>
<organism evidence="9 10">
    <name type="scientific">Acropora cervicornis</name>
    <name type="common">Staghorn coral</name>
    <dbReference type="NCBI Taxonomy" id="6130"/>
    <lineage>
        <taxon>Eukaryota</taxon>
        <taxon>Metazoa</taxon>
        <taxon>Cnidaria</taxon>
        <taxon>Anthozoa</taxon>
        <taxon>Hexacorallia</taxon>
        <taxon>Scleractinia</taxon>
        <taxon>Astrocoeniina</taxon>
        <taxon>Acroporidae</taxon>
        <taxon>Acropora</taxon>
    </lineage>
</organism>
<dbReference type="GO" id="GO:0005506">
    <property type="term" value="F:iron ion binding"/>
    <property type="evidence" value="ECO:0007669"/>
    <property type="project" value="InterPro"/>
</dbReference>
<dbReference type="Proteomes" id="UP001249851">
    <property type="component" value="Unassembled WGS sequence"/>
</dbReference>
<dbReference type="Pfam" id="PF00042">
    <property type="entry name" value="Globin"/>
    <property type="match status" value="1"/>
</dbReference>
<dbReference type="GO" id="GO:0016491">
    <property type="term" value="F:oxidoreductase activity"/>
    <property type="evidence" value="ECO:0007669"/>
    <property type="project" value="UniProtKB-ARBA"/>
</dbReference>
<dbReference type="InterPro" id="IPR044399">
    <property type="entry name" value="Mb-like_M"/>
</dbReference>
<dbReference type="Gene3D" id="1.10.490.10">
    <property type="entry name" value="Globins"/>
    <property type="match status" value="1"/>
</dbReference>
<evidence type="ECO:0000313" key="9">
    <source>
        <dbReference type="EMBL" id="KAK2558135.1"/>
    </source>
</evidence>
<evidence type="ECO:0000256" key="5">
    <source>
        <dbReference type="ARBA" id="ARBA00022723"/>
    </source>
</evidence>
<dbReference type="CDD" id="cd01040">
    <property type="entry name" value="Mb-like"/>
    <property type="match status" value="1"/>
</dbReference>
<keyword evidence="5" id="KW-0479">Metal-binding</keyword>
<keyword evidence="4 7" id="KW-0561">Oxygen transport</keyword>
<keyword evidence="10" id="KW-1185">Reference proteome</keyword>
<dbReference type="PANTHER" id="PTHR46458:SF1">
    <property type="entry name" value="GEO09476P1"/>
    <property type="match status" value="1"/>
</dbReference>
<feature type="domain" description="Globin" evidence="8">
    <location>
        <begin position="38"/>
        <end position="187"/>
    </location>
</feature>
<keyword evidence="6" id="KW-0408">Iron</keyword>
<dbReference type="PRINTS" id="PR01906">
    <property type="entry name" value="FISHGLOBIN"/>
</dbReference>
<dbReference type="PROSITE" id="PS01033">
    <property type="entry name" value="GLOBIN"/>
    <property type="match status" value="1"/>
</dbReference>
<evidence type="ECO:0000256" key="3">
    <source>
        <dbReference type="ARBA" id="ARBA00022617"/>
    </source>
</evidence>
<evidence type="ECO:0000256" key="2">
    <source>
        <dbReference type="ARBA" id="ARBA00022448"/>
    </source>
</evidence>
<dbReference type="InterPro" id="IPR012292">
    <property type="entry name" value="Globin/Proto"/>
</dbReference>
<reference evidence="9" key="1">
    <citation type="journal article" date="2023" name="G3 (Bethesda)">
        <title>Whole genome assembly and annotation of the endangered Caribbean coral Acropora cervicornis.</title>
        <authorList>
            <person name="Selwyn J.D."/>
            <person name="Vollmer S.V."/>
        </authorList>
    </citation>
    <scope>NUCLEOTIDE SEQUENCE</scope>
    <source>
        <strain evidence="9">K2</strain>
    </source>
</reference>
<evidence type="ECO:0000259" key="8">
    <source>
        <dbReference type="PROSITE" id="PS01033"/>
    </source>
</evidence>
<sequence length="196" mass="22510">MINIVSEFCFIIAMGCTSSFPRSLKPQIGEQQNVSELLLTPHQKELIRSSWKLIQIKRTEVGVKVFLTLFKSNPALQSVFPEFRDLSLTELELKQELRGHSETVMRTVENSVNSMDDPDSLNEYLIELGRRHVMRSVKPSVNDLHLINRALLDTFQDTIPSSWRPEDAAAWEILLNFFTKKLKEGIRTGSKKTQVH</sequence>
<reference evidence="9" key="2">
    <citation type="journal article" date="2023" name="Science">
        <title>Genomic signatures of disease resistance in endangered staghorn corals.</title>
        <authorList>
            <person name="Vollmer S.V."/>
            <person name="Selwyn J.D."/>
            <person name="Despard B.A."/>
            <person name="Roesel C.L."/>
        </authorList>
    </citation>
    <scope>NUCLEOTIDE SEQUENCE</scope>
    <source>
        <strain evidence="9">K2</strain>
    </source>
</reference>
<evidence type="ECO:0000256" key="6">
    <source>
        <dbReference type="ARBA" id="ARBA00023004"/>
    </source>
</evidence>
<proteinExistence type="inferred from homology"/>
<keyword evidence="3 7" id="KW-0349">Heme</keyword>
<protein>
    <submittedName>
        <fullName evidence="9">Globin-1</fullName>
    </submittedName>
</protein>
<accession>A0AAD9QBF0</accession>
<dbReference type="InterPro" id="IPR009050">
    <property type="entry name" value="Globin-like_sf"/>
</dbReference>